<evidence type="ECO:0000313" key="3">
    <source>
        <dbReference type="Proteomes" id="UP000697802"/>
    </source>
</evidence>
<keyword evidence="1" id="KW-0812">Transmembrane</keyword>
<name>A0ABX0GPS7_9GAMM</name>
<evidence type="ECO:0000256" key="1">
    <source>
        <dbReference type="SAM" id="Phobius"/>
    </source>
</evidence>
<gene>
    <name evidence="2" type="ORF">C5471_22595</name>
</gene>
<keyword evidence="1" id="KW-0472">Membrane</keyword>
<keyword evidence="1" id="KW-1133">Transmembrane helix</keyword>
<accession>A0ABX0GPS7</accession>
<keyword evidence="3" id="KW-1185">Reference proteome</keyword>
<evidence type="ECO:0000313" key="2">
    <source>
        <dbReference type="EMBL" id="NHB90330.1"/>
    </source>
</evidence>
<reference evidence="2 3" key="1">
    <citation type="submission" date="2018-02" db="EMBL/GenBank/DDBJ databases">
        <authorList>
            <person name="Machado R.A."/>
        </authorList>
    </citation>
    <scope>NUCLEOTIDE SEQUENCE [LARGE SCALE GENOMIC DNA]</scope>
    <source>
        <strain evidence="2 3">T327</strain>
    </source>
</reference>
<organism evidence="2 3">
    <name type="scientific">Photorhabdus tasmaniensis</name>
    <dbReference type="NCBI Taxonomy" id="1004159"/>
    <lineage>
        <taxon>Bacteria</taxon>
        <taxon>Pseudomonadati</taxon>
        <taxon>Pseudomonadota</taxon>
        <taxon>Gammaproteobacteria</taxon>
        <taxon>Enterobacterales</taxon>
        <taxon>Morganellaceae</taxon>
        <taxon>Photorhabdus</taxon>
    </lineage>
</organism>
<protein>
    <submittedName>
        <fullName evidence="2">Uncharacterized protein</fullName>
    </submittedName>
</protein>
<proteinExistence type="predicted"/>
<comment type="caution">
    <text evidence="2">The sequence shown here is derived from an EMBL/GenBank/DDBJ whole genome shotgun (WGS) entry which is preliminary data.</text>
</comment>
<feature type="transmembrane region" description="Helical" evidence="1">
    <location>
        <begin position="12"/>
        <end position="31"/>
    </location>
</feature>
<dbReference type="Proteomes" id="UP000697802">
    <property type="component" value="Unassembled WGS sequence"/>
</dbReference>
<sequence length="87" mass="10126">MRKMSVKENNKLVVYFGIEILVPHWVEYLAADEFGDVYGFSHLPKINNIISAWHLSPFLGRTIELMSILFEDERWEDSLVKLKGDGK</sequence>
<dbReference type="EMBL" id="PUJU01000094">
    <property type="protein sequence ID" value="NHB90330.1"/>
    <property type="molecule type" value="Genomic_DNA"/>
</dbReference>